<dbReference type="PANTHER" id="PTHR48075:SF3">
    <property type="entry name" value="3-HYDROXYACYL-COA DEHYDROGENASE"/>
    <property type="match status" value="1"/>
</dbReference>
<dbReference type="RefSeq" id="XP_070865817.1">
    <property type="nucleotide sequence ID" value="XM_071010848.1"/>
</dbReference>
<comment type="caution">
    <text evidence="5">The sequence shown here is derived from an EMBL/GenBank/DDBJ whole genome shotgun (WGS) entry which is preliminary data.</text>
</comment>
<gene>
    <name evidence="5" type="ORF">VTJ83DRAFT_4367</name>
</gene>
<feature type="domain" description="3-hydroxyacyl-CoA dehydrogenase NAD binding" evidence="4">
    <location>
        <begin position="102"/>
        <end position="296"/>
    </location>
</feature>
<feature type="compositionally biased region" description="Polar residues" evidence="2">
    <location>
        <begin position="73"/>
        <end position="83"/>
    </location>
</feature>
<evidence type="ECO:0000256" key="2">
    <source>
        <dbReference type="SAM" id="MobiDB-lite"/>
    </source>
</evidence>
<name>A0ABR4DAI0_9PEZI</name>
<dbReference type="InterPro" id="IPR006176">
    <property type="entry name" value="3-OHacyl-CoA_DH_NAD-bd"/>
</dbReference>
<feature type="region of interest" description="Disordered" evidence="2">
    <location>
        <begin position="153"/>
        <end position="186"/>
    </location>
</feature>
<reference evidence="5 6" key="1">
    <citation type="journal article" date="2024" name="Commun. Biol.">
        <title>Comparative genomic analysis of thermophilic fungi reveals convergent evolutionary adaptations and gene losses.</title>
        <authorList>
            <person name="Steindorff A.S."/>
            <person name="Aguilar-Pontes M.V."/>
            <person name="Robinson A.J."/>
            <person name="Andreopoulos B."/>
            <person name="LaButti K."/>
            <person name="Kuo A."/>
            <person name="Mondo S."/>
            <person name="Riley R."/>
            <person name="Otillar R."/>
            <person name="Haridas S."/>
            <person name="Lipzen A."/>
            <person name="Grimwood J."/>
            <person name="Schmutz J."/>
            <person name="Clum A."/>
            <person name="Reid I.D."/>
            <person name="Moisan M.C."/>
            <person name="Butler G."/>
            <person name="Nguyen T.T.M."/>
            <person name="Dewar K."/>
            <person name="Conant G."/>
            <person name="Drula E."/>
            <person name="Henrissat B."/>
            <person name="Hansel C."/>
            <person name="Singer S."/>
            <person name="Hutchinson M.I."/>
            <person name="de Vries R.P."/>
            <person name="Natvig D.O."/>
            <person name="Powell A.J."/>
            <person name="Tsang A."/>
            <person name="Grigoriev I.V."/>
        </authorList>
    </citation>
    <scope>NUCLEOTIDE SEQUENCE [LARGE SCALE GENOMIC DNA]</scope>
    <source>
        <strain evidence="5 6">ATCC 22073</strain>
    </source>
</reference>
<accession>A0ABR4DAI0</accession>
<feature type="region of interest" description="Disordered" evidence="2">
    <location>
        <begin position="40"/>
        <end position="59"/>
    </location>
</feature>
<feature type="region of interest" description="Disordered" evidence="2">
    <location>
        <begin position="73"/>
        <end position="94"/>
    </location>
</feature>
<evidence type="ECO:0000259" key="3">
    <source>
        <dbReference type="Pfam" id="PF00725"/>
    </source>
</evidence>
<dbReference type="InterPro" id="IPR036291">
    <property type="entry name" value="NAD(P)-bd_dom_sf"/>
</dbReference>
<dbReference type="Pfam" id="PF00725">
    <property type="entry name" value="3HCDH"/>
    <property type="match status" value="1"/>
</dbReference>
<dbReference type="Gene3D" id="1.10.1040.10">
    <property type="entry name" value="N-(1-d-carboxylethyl)-l-norvaline Dehydrogenase, domain 2"/>
    <property type="match status" value="1"/>
</dbReference>
<dbReference type="InterPro" id="IPR008927">
    <property type="entry name" value="6-PGluconate_DH-like_C_sf"/>
</dbReference>
<dbReference type="GeneID" id="98125492"/>
<feature type="compositionally biased region" description="Polar residues" evidence="2">
    <location>
        <begin position="160"/>
        <end position="184"/>
    </location>
</feature>
<evidence type="ECO:0008006" key="7">
    <source>
        <dbReference type="Google" id="ProtNLM"/>
    </source>
</evidence>
<keyword evidence="6" id="KW-1185">Reference proteome</keyword>
<dbReference type="InterPro" id="IPR006108">
    <property type="entry name" value="3HC_DH_C"/>
</dbReference>
<evidence type="ECO:0000259" key="4">
    <source>
        <dbReference type="Pfam" id="PF02737"/>
    </source>
</evidence>
<keyword evidence="1" id="KW-0560">Oxidoreductase</keyword>
<dbReference type="Proteomes" id="UP001600064">
    <property type="component" value="Unassembled WGS sequence"/>
</dbReference>
<dbReference type="Gene3D" id="3.40.50.720">
    <property type="entry name" value="NAD(P)-binding Rossmann-like Domain"/>
    <property type="match status" value="1"/>
</dbReference>
<proteinExistence type="predicted"/>
<evidence type="ECO:0000313" key="5">
    <source>
        <dbReference type="EMBL" id="KAL2267090.1"/>
    </source>
</evidence>
<sequence length="423" mass="46820">MSTSPPLALRGLSMATSAALLSASRPVCISALRMLASPASRVAQRHQPQPPRLLQQPRYPGQPRLVLRSFSTTTARRTQDVNTPPQPRWRAPSEESLEHRPVLIIGAGNIGRRVALVWASNQRPVTIYDISPEALRSATNYITDHLGEYCASRDTHPGHVSTTSDLKVATGTSGQNPSRDSSGAITPEEHTKAPWLAIECLPEILPLKTSVLAMLERSLPADCILASNSSSLTTAEMAAEAPLEHPHRLLNTHYFIPPRNRMVEIMSSGATAAPIFPFLASQMRRVGLVPVTVPRDIQSRGFVFNRIWAACKRETLAVLSEGVAKPADIDALFCDFFHAEKGPCERMDEVGLDTVHRVEQHNLEKDPSLGSEKSMKWLHDNYIQSWKLGEKSGDGLYTCEEREGLRERHHLHHFKNVEETRGA</sequence>
<organism evidence="5 6">
    <name type="scientific">Remersonia thermophila</name>
    <dbReference type="NCBI Taxonomy" id="72144"/>
    <lineage>
        <taxon>Eukaryota</taxon>
        <taxon>Fungi</taxon>
        <taxon>Dikarya</taxon>
        <taxon>Ascomycota</taxon>
        <taxon>Pezizomycotina</taxon>
        <taxon>Sordariomycetes</taxon>
        <taxon>Sordariomycetidae</taxon>
        <taxon>Sordariales</taxon>
        <taxon>Sordariales incertae sedis</taxon>
        <taxon>Remersonia</taxon>
    </lineage>
</organism>
<feature type="domain" description="3-hydroxyacyl-CoA dehydrogenase C-terminal" evidence="3">
    <location>
        <begin position="301"/>
        <end position="398"/>
    </location>
</feature>
<evidence type="ECO:0000313" key="6">
    <source>
        <dbReference type="Proteomes" id="UP001600064"/>
    </source>
</evidence>
<dbReference type="SUPFAM" id="SSF48179">
    <property type="entry name" value="6-phosphogluconate dehydrogenase C-terminal domain-like"/>
    <property type="match status" value="1"/>
</dbReference>
<evidence type="ECO:0000256" key="1">
    <source>
        <dbReference type="ARBA" id="ARBA00023002"/>
    </source>
</evidence>
<dbReference type="SUPFAM" id="SSF51735">
    <property type="entry name" value="NAD(P)-binding Rossmann-fold domains"/>
    <property type="match status" value="1"/>
</dbReference>
<dbReference type="EMBL" id="JAZGUE010000004">
    <property type="protein sequence ID" value="KAL2267090.1"/>
    <property type="molecule type" value="Genomic_DNA"/>
</dbReference>
<dbReference type="PANTHER" id="PTHR48075">
    <property type="entry name" value="3-HYDROXYACYL-COA DEHYDROGENASE FAMILY PROTEIN"/>
    <property type="match status" value="1"/>
</dbReference>
<dbReference type="InterPro" id="IPR013328">
    <property type="entry name" value="6PGD_dom2"/>
</dbReference>
<protein>
    <recommendedName>
        <fullName evidence="7">3-hydroxyacyl-CoA dehydrogenase</fullName>
    </recommendedName>
</protein>
<dbReference type="Pfam" id="PF02737">
    <property type="entry name" value="3HCDH_N"/>
    <property type="match status" value="1"/>
</dbReference>